<dbReference type="SUPFAM" id="SSF82544">
    <property type="entry name" value="GckA/TtuD-like"/>
    <property type="match status" value="1"/>
</dbReference>
<dbReference type="AlphaFoldDB" id="A0AAF0D1E9"/>
<dbReference type="InterPro" id="IPR039760">
    <property type="entry name" value="MOFRL_protein"/>
</dbReference>
<evidence type="ECO:0000259" key="6">
    <source>
        <dbReference type="Pfam" id="PF13660"/>
    </source>
</evidence>
<evidence type="ECO:0000256" key="3">
    <source>
        <dbReference type="ARBA" id="ARBA00022777"/>
    </source>
</evidence>
<dbReference type="Pfam" id="PF13660">
    <property type="entry name" value="DUF4147"/>
    <property type="match status" value="1"/>
</dbReference>
<protein>
    <submittedName>
        <fullName evidence="7">Glycerate kinase</fullName>
    </submittedName>
</protein>
<dbReference type="InterPro" id="IPR037035">
    <property type="entry name" value="GK-like_C_sf"/>
</dbReference>
<dbReference type="InterPro" id="IPR038614">
    <property type="entry name" value="GK_N_sf"/>
</dbReference>
<dbReference type="KEGG" id="oyw:OdinLCB4_005245"/>
<dbReference type="GO" id="GO:0008887">
    <property type="term" value="F:glycerate kinase activity"/>
    <property type="evidence" value="ECO:0007669"/>
    <property type="project" value="InterPro"/>
</dbReference>
<dbReference type="GO" id="GO:0005737">
    <property type="term" value="C:cytoplasm"/>
    <property type="evidence" value="ECO:0007669"/>
    <property type="project" value="TreeGrafter"/>
</dbReference>
<organism evidence="7 8">
    <name type="scientific">Odinarchaeota yellowstonii (strain LCB_4)</name>
    <dbReference type="NCBI Taxonomy" id="1841599"/>
    <lineage>
        <taxon>Archaea</taxon>
        <taxon>Promethearchaeati</taxon>
        <taxon>Candidatus Odinarchaeota</taxon>
        <taxon>Candidatus Odinarchaeia</taxon>
        <taxon>Candidatus Odinarchaeales</taxon>
        <taxon>Candidatus Odinarchaeaceae</taxon>
        <taxon>Candidatus Odinarchaeum</taxon>
    </lineage>
</organism>
<dbReference type="PANTHER" id="PTHR12227">
    <property type="entry name" value="GLYCERATE KINASE"/>
    <property type="match status" value="1"/>
</dbReference>
<dbReference type="InterPro" id="IPR025286">
    <property type="entry name" value="MOFRL_assoc_dom"/>
</dbReference>
<dbReference type="InterPro" id="IPR007835">
    <property type="entry name" value="MOFRL"/>
</dbReference>
<keyword evidence="2" id="KW-0547">Nucleotide-binding</keyword>
<reference evidence="7" key="1">
    <citation type="journal article" date="2017" name="Nature">
        <title>Asgard archaea illuminate the origin of eukaryotic cellular complexity.</title>
        <authorList>
            <person name="Zaremba-Niedzwiedzka K."/>
            <person name="Caceres E.F."/>
            <person name="Saw J.H."/>
            <person name="Backstrom D."/>
            <person name="Juzokaite L."/>
            <person name="Vancaester E."/>
            <person name="Seitz K.W."/>
            <person name="Anantharaman K."/>
            <person name="Starnawski P."/>
            <person name="Kjeldsen K.U."/>
            <person name="Scott M.B."/>
            <person name="Nunoura T."/>
            <person name="Banfield J.F."/>
            <person name="Schramm A."/>
            <person name="Baker B.J."/>
            <person name="Spang A."/>
            <person name="Ettema T.J.G."/>
        </authorList>
    </citation>
    <scope>NUCLEOTIDE SEQUENCE</scope>
    <source>
        <strain evidence="7">LCB_4</strain>
    </source>
</reference>
<dbReference type="EMBL" id="CP091871">
    <property type="protein sequence ID" value="WEU39876.1"/>
    <property type="molecule type" value="Genomic_DNA"/>
</dbReference>
<accession>A0AAF0D1E9</accession>
<evidence type="ECO:0000256" key="4">
    <source>
        <dbReference type="ARBA" id="ARBA00022840"/>
    </source>
</evidence>
<keyword evidence="3 7" id="KW-0418">Kinase</keyword>
<dbReference type="Pfam" id="PF05161">
    <property type="entry name" value="MOFRL"/>
    <property type="match status" value="1"/>
</dbReference>
<keyword evidence="1" id="KW-0808">Transferase</keyword>
<dbReference type="Gene3D" id="3.40.1480.10">
    <property type="entry name" value="MOFRL domain"/>
    <property type="match status" value="1"/>
</dbReference>
<feature type="domain" description="MOFRL-associated" evidence="6">
    <location>
        <begin position="26"/>
        <end position="263"/>
    </location>
</feature>
<evidence type="ECO:0000256" key="2">
    <source>
        <dbReference type="ARBA" id="ARBA00022741"/>
    </source>
</evidence>
<evidence type="ECO:0000313" key="8">
    <source>
        <dbReference type="Proteomes" id="UP000186851"/>
    </source>
</evidence>
<sequence>MKIKNKDEIIDSALTEKHKKDRRVILDIVEDALTSVHPRNLLADKIFVEREYIKIAGVKIDKNKFNTVHVVGGGKGSGYLAEALEEKLGEYIDNGVVAVLSGTAKYFKTSKIKIIEASHPIPDERCIQAAESILRIVKEADEKDLIICLLTGGASALLTYPVREVSLKDIQQTHRVLLSSGANIVEMNAIKKHLSNLAGGRLAQHAYPRKLISLIISDVVGDRVDTISAGPTAPDQTTFKDCLHILEKYSIKDKLPTSVVDYINKGVEGLVAETPKEDDPVFENTTNLVIGSNRVALNTIILKAKKIGLNPLLLTSMIEGEAKELGVFLIAIAEEVARTNKPVKKPALIICGGESTVTLKGEPGLGGRNQTVSLSALTRIKYSDNITICCIGTDGVDGNSKAAGAIADADTFRKALDKSLDPLSYLLNFDSNSFFSKVGGEIITGPTGTNVNDIYMVMVS</sequence>
<feature type="domain" description="MOFRL" evidence="5">
    <location>
        <begin position="348"/>
        <end position="453"/>
    </location>
</feature>
<dbReference type="FunFam" id="3.40.50.10180:FF:000001">
    <property type="entry name" value="Glycerate kinase"/>
    <property type="match status" value="1"/>
</dbReference>
<evidence type="ECO:0000256" key="1">
    <source>
        <dbReference type="ARBA" id="ARBA00022679"/>
    </source>
</evidence>
<gene>
    <name evidence="7" type="ORF">OdinLCB4_005245</name>
</gene>
<reference evidence="7" key="2">
    <citation type="journal article" date="2022" name="Nat. Microbiol.">
        <title>A closed Candidatus Odinarchaeum chromosome exposes Asgard archaeal viruses.</title>
        <authorList>
            <person name="Tamarit D."/>
            <person name="Caceres E.F."/>
            <person name="Krupovic M."/>
            <person name="Nijland R."/>
            <person name="Eme L."/>
            <person name="Robinson N.P."/>
            <person name="Ettema T.J.G."/>
        </authorList>
    </citation>
    <scope>NUCLEOTIDE SEQUENCE</scope>
    <source>
        <strain evidence="7">LCB_4</strain>
    </source>
</reference>
<evidence type="ECO:0000259" key="5">
    <source>
        <dbReference type="Pfam" id="PF05161"/>
    </source>
</evidence>
<dbReference type="Proteomes" id="UP000186851">
    <property type="component" value="Chromosome"/>
</dbReference>
<dbReference type="GO" id="GO:0005524">
    <property type="term" value="F:ATP binding"/>
    <property type="evidence" value="ECO:0007669"/>
    <property type="project" value="UniProtKB-KW"/>
</dbReference>
<dbReference type="Gene3D" id="3.40.50.10180">
    <property type="entry name" value="Glycerate kinase, MOFRL-like N-terminal domain"/>
    <property type="match status" value="1"/>
</dbReference>
<keyword evidence="4" id="KW-0067">ATP-binding</keyword>
<evidence type="ECO:0000313" key="7">
    <source>
        <dbReference type="EMBL" id="WEU39876.1"/>
    </source>
</evidence>
<name>A0AAF0D1E9_ODILC</name>
<dbReference type="PANTHER" id="PTHR12227:SF0">
    <property type="entry name" value="GLYCERATE KINASE"/>
    <property type="match status" value="1"/>
</dbReference>
<proteinExistence type="predicted"/>